<dbReference type="AlphaFoldDB" id="A0A397NII6"/>
<organism evidence="2 3">
    <name type="scientific">Hephaestia caeni</name>
    <dbReference type="NCBI Taxonomy" id="645617"/>
    <lineage>
        <taxon>Bacteria</taxon>
        <taxon>Pseudomonadati</taxon>
        <taxon>Pseudomonadota</taxon>
        <taxon>Alphaproteobacteria</taxon>
        <taxon>Sphingomonadales</taxon>
        <taxon>Sphingomonadaceae</taxon>
        <taxon>Hephaestia</taxon>
    </lineage>
</organism>
<evidence type="ECO:0000313" key="3">
    <source>
        <dbReference type="Proteomes" id="UP000266568"/>
    </source>
</evidence>
<reference evidence="2 3" key="1">
    <citation type="submission" date="2018-08" db="EMBL/GenBank/DDBJ databases">
        <title>Genomic Encyclopedia of Type Strains, Phase IV (KMG-IV): sequencing the most valuable type-strain genomes for metagenomic binning, comparative biology and taxonomic classification.</title>
        <authorList>
            <person name="Goeker M."/>
        </authorList>
    </citation>
    <scope>NUCLEOTIDE SEQUENCE [LARGE SCALE GENOMIC DNA]</scope>
    <source>
        <strain evidence="2 3">DSM 25527</strain>
    </source>
</reference>
<dbReference type="Pfam" id="PF10074">
    <property type="entry name" value="RovC_DNA-bd"/>
    <property type="match status" value="1"/>
</dbReference>
<dbReference type="RefSeq" id="WP_211325917.1">
    <property type="nucleotide sequence ID" value="NZ_QXDC01000004.1"/>
</dbReference>
<protein>
    <submittedName>
        <fullName evidence="2">Uncharacterized protein DUF2285</fullName>
    </submittedName>
</protein>
<sequence>MTTIDFLDEAPSMLSLTEYDRQHIKLYARLLDAEADGADWREAAEVLFGICPTTEPDRARRVHDSHLARAHWMTKHGYRQLRRGRPH</sequence>
<proteinExistence type="predicted"/>
<keyword evidence="3" id="KW-1185">Reference proteome</keyword>
<accession>A0A397NII6</accession>
<dbReference type="EMBL" id="QXDC01000004">
    <property type="protein sequence ID" value="RIA37320.1"/>
    <property type="molecule type" value="Genomic_DNA"/>
</dbReference>
<dbReference type="Proteomes" id="UP000266568">
    <property type="component" value="Unassembled WGS sequence"/>
</dbReference>
<evidence type="ECO:0000259" key="1">
    <source>
        <dbReference type="Pfam" id="PF10074"/>
    </source>
</evidence>
<dbReference type="InterPro" id="IPR018754">
    <property type="entry name" value="RovC-like_DNA-bd"/>
</dbReference>
<comment type="caution">
    <text evidence="2">The sequence shown here is derived from an EMBL/GenBank/DDBJ whole genome shotgun (WGS) entry which is preliminary data.</text>
</comment>
<evidence type="ECO:0000313" key="2">
    <source>
        <dbReference type="EMBL" id="RIA37320.1"/>
    </source>
</evidence>
<gene>
    <name evidence="2" type="ORF">DFR49_3202</name>
</gene>
<feature type="domain" description="T6SS Transcription factor RovC-like DNA binding" evidence="1">
    <location>
        <begin position="10"/>
        <end position="81"/>
    </location>
</feature>
<name>A0A397NII6_9SPHN</name>